<dbReference type="EMBL" id="LOWA01000008">
    <property type="protein sequence ID" value="KVE29963.1"/>
    <property type="molecule type" value="Genomic_DNA"/>
</dbReference>
<evidence type="ECO:0000256" key="2">
    <source>
        <dbReference type="SAM" id="SignalP"/>
    </source>
</evidence>
<name>A0A124P9X9_9BURK</name>
<dbReference type="PROSITE" id="PS51352">
    <property type="entry name" value="THIOREDOXIN_2"/>
    <property type="match status" value="1"/>
</dbReference>
<accession>A0A124P9X9</accession>
<evidence type="ECO:0000313" key="4">
    <source>
        <dbReference type="EMBL" id="KVE29963.1"/>
    </source>
</evidence>
<comment type="caution">
    <text evidence="4">The sequence shown here is derived from an EMBL/GenBank/DDBJ whole genome shotgun (WGS) entry which is preliminary data.</text>
</comment>
<dbReference type="AlphaFoldDB" id="A0A124P9X9"/>
<keyword evidence="5" id="KW-1185">Reference proteome</keyword>
<proteinExistence type="predicted"/>
<evidence type="ECO:0000256" key="1">
    <source>
        <dbReference type="ARBA" id="ARBA00022729"/>
    </source>
</evidence>
<organism evidence="4 5">
    <name type="scientific">Burkholderia singularis</name>
    <dbReference type="NCBI Taxonomy" id="1503053"/>
    <lineage>
        <taxon>Bacteria</taxon>
        <taxon>Pseudomonadati</taxon>
        <taxon>Pseudomonadota</taxon>
        <taxon>Betaproteobacteria</taxon>
        <taxon>Burkholderiales</taxon>
        <taxon>Burkholderiaceae</taxon>
        <taxon>Burkholderia</taxon>
        <taxon>pseudomallei group</taxon>
    </lineage>
</organism>
<dbReference type="PROSITE" id="PS51257">
    <property type="entry name" value="PROKAR_LIPOPROTEIN"/>
    <property type="match status" value="1"/>
</dbReference>
<gene>
    <name evidence="4" type="ORF">WS67_03575</name>
</gene>
<reference evidence="4 5" key="1">
    <citation type="submission" date="2015-11" db="EMBL/GenBank/DDBJ databases">
        <title>Expanding the genomic diversity of Burkholderia species for the development of highly accurate diagnostics.</title>
        <authorList>
            <person name="Sahl J."/>
            <person name="Keim P."/>
            <person name="Wagner D."/>
        </authorList>
    </citation>
    <scope>NUCLEOTIDE SEQUENCE [LARGE SCALE GENOMIC DNA]</scope>
    <source>
        <strain evidence="4 5">TSV85</strain>
    </source>
</reference>
<feature type="domain" description="Thioredoxin" evidence="3">
    <location>
        <begin position="22"/>
        <end position="147"/>
    </location>
</feature>
<evidence type="ECO:0000313" key="5">
    <source>
        <dbReference type="Proteomes" id="UP000062788"/>
    </source>
</evidence>
<dbReference type="RefSeq" id="WP_059512567.1">
    <property type="nucleotide sequence ID" value="NZ_LOWA01000008.1"/>
</dbReference>
<protein>
    <submittedName>
        <fullName evidence="4">Thioredoxin domain protein</fullName>
    </submittedName>
</protein>
<dbReference type="Pfam" id="PF13899">
    <property type="entry name" value="Thioredoxin_7"/>
    <property type="match status" value="1"/>
</dbReference>
<evidence type="ECO:0000259" key="3">
    <source>
        <dbReference type="PROSITE" id="PS51352"/>
    </source>
</evidence>
<dbReference type="InterPro" id="IPR051099">
    <property type="entry name" value="AGR/TXD"/>
</dbReference>
<dbReference type="Proteomes" id="UP000062788">
    <property type="component" value="Unassembled WGS sequence"/>
</dbReference>
<dbReference type="OrthoDB" id="5733562at2"/>
<feature type="signal peptide" evidence="2">
    <location>
        <begin position="1"/>
        <end position="22"/>
    </location>
</feature>
<dbReference type="Gene3D" id="3.40.30.10">
    <property type="entry name" value="Glutaredoxin"/>
    <property type="match status" value="1"/>
</dbReference>
<dbReference type="InterPro" id="IPR036249">
    <property type="entry name" value="Thioredoxin-like_sf"/>
</dbReference>
<sequence>MKTAIGKLTASLLLAAASACFAADAPHAPEHLPPGIAWQQGDVDAAFAQAKRTNKPLFLYWGAVWCPSCNQVKSTIFSQQAFKARSSFFVPVYLDGDSENAQKIGERFKVRGYPTMILFRPDGTEVTRLPGEVDLDRYMQALSIGLNAAHPFKQTLAAALKDGAHVSPDEWRVLADYSWDTDGDLPVPPERVATTLQTLARHARADRASAEALRLELKSVVSAATGEPPQQGDIDKAAGANAVRDALGDPKLARSDYDVLIAAPDDVVKYLAGDDAGKRAALAKQFDAALARLSTDKSLAAIDRTMALHGRVLLARLDAKPGAPLPAALADAVRRQTSAAVGESTNVYARQAVVSEAAATLTDACQFDAADALLKAELPRSPTPYFFMSGLAANAKARGDKAAALDWYRKAYDAASGPATRLRWGAAYFANAVDLAPDDAARIRQIANDVLTQAGQTRNAFYGANKRALTRLVTQLVRWHQGGAHEATVQAVVKQFEGVCGKLPAGDPQVGACESLIKPAKA</sequence>
<feature type="chain" id="PRO_5007175474" evidence="2">
    <location>
        <begin position="23"/>
        <end position="522"/>
    </location>
</feature>
<dbReference type="InterPro" id="IPR013766">
    <property type="entry name" value="Thioredoxin_domain"/>
</dbReference>
<dbReference type="PANTHER" id="PTHR15337">
    <property type="entry name" value="ANTERIOR GRADIENT PROTEIN-RELATED"/>
    <property type="match status" value="1"/>
</dbReference>
<keyword evidence="1 2" id="KW-0732">Signal</keyword>
<dbReference type="PANTHER" id="PTHR15337:SF11">
    <property type="entry name" value="THIOREDOXIN DOMAIN-CONTAINING PROTEIN"/>
    <property type="match status" value="1"/>
</dbReference>
<dbReference type="SUPFAM" id="SSF52833">
    <property type="entry name" value="Thioredoxin-like"/>
    <property type="match status" value="1"/>
</dbReference>